<accession>A0A4Y2PHB2</accession>
<evidence type="ECO:0000313" key="2">
    <source>
        <dbReference type="Proteomes" id="UP000499080"/>
    </source>
</evidence>
<name>A0A4Y2PHB2_ARAVE</name>
<keyword evidence="2" id="KW-1185">Reference proteome</keyword>
<evidence type="ECO:0000313" key="1">
    <source>
        <dbReference type="EMBL" id="GBN51378.1"/>
    </source>
</evidence>
<dbReference type="AlphaFoldDB" id="A0A4Y2PHB2"/>
<protein>
    <submittedName>
        <fullName evidence="1">Uncharacterized protein</fullName>
    </submittedName>
</protein>
<gene>
    <name evidence="1" type="ORF">AVEN_207242_1</name>
</gene>
<dbReference type="Proteomes" id="UP000499080">
    <property type="component" value="Unassembled WGS sequence"/>
</dbReference>
<reference evidence="1 2" key="1">
    <citation type="journal article" date="2019" name="Sci. Rep.">
        <title>Orb-weaving spider Araneus ventricosus genome elucidates the spidroin gene catalogue.</title>
        <authorList>
            <person name="Kono N."/>
            <person name="Nakamura H."/>
            <person name="Ohtoshi R."/>
            <person name="Moran D.A.P."/>
            <person name="Shinohara A."/>
            <person name="Yoshida Y."/>
            <person name="Fujiwara M."/>
            <person name="Mori M."/>
            <person name="Tomita M."/>
            <person name="Arakawa K."/>
        </authorList>
    </citation>
    <scope>NUCLEOTIDE SEQUENCE [LARGE SCALE GENOMIC DNA]</scope>
</reference>
<proteinExistence type="predicted"/>
<comment type="caution">
    <text evidence="1">The sequence shown here is derived from an EMBL/GenBank/DDBJ whole genome shotgun (WGS) entry which is preliminary data.</text>
</comment>
<organism evidence="1 2">
    <name type="scientific">Araneus ventricosus</name>
    <name type="common">Orbweaver spider</name>
    <name type="synonym">Epeira ventricosa</name>
    <dbReference type="NCBI Taxonomy" id="182803"/>
    <lineage>
        <taxon>Eukaryota</taxon>
        <taxon>Metazoa</taxon>
        <taxon>Ecdysozoa</taxon>
        <taxon>Arthropoda</taxon>
        <taxon>Chelicerata</taxon>
        <taxon>Arachnida</taxon>
        <taxon>Araneae</taxon>
        <taxon>Araneomorphae</taxon>
        <taxon>Entelegynae</taxon>
        <taxon>Araneoidea</taxon>
        <taxon>Araneidae</taxon>
        <taxon>Araneus</taxon>
    </lineage>
</organism>
<sequence length="88" mass="9538">MLKQRLLSVIGLAPLKFSGFSSVSSESSPGRTYLNMLYPSRISVPKFSKTTVTNRSPILSLDVYSWISLAVVDHVGLQPPQGNLTVSA</sequence>
<dbReference type="EMBL" id="BGPR01133467">
    <property type="protein sequence ID" value="GBN51378.1"/>
    <property type="molecule type" value="Genomic_DNA"/>
</dbReference>